<evidence type="ECO:0000313" key="1">
    <source>
        <dbReference type="EMBL" id="CAB4934014.1"/>
    </source>
</evidence>
<name>A0A6J7IUK2_9ZZZZ</name>
<gene>
    <name evidence="1" type="ORF">UFOPK3720_00865</name>
</gene>
<reference evidence="1" key="1">
    <citation type="submission" date="2020-05" db="EMBL/GenBank/DDBJ databases">
        <authorList>
            <person name="Chiriac C."/>
            <person name="Salcher M."/>
            <person name="Ghai R."/>
            <person name="Kavagutti S V."/>
        </authorList>
    </citation>
    <scope>NUCLEOTIDE SEQUENCE</scope>
</reference>
<sequence length="183" mass="19471">MHRTIAIAVAAAIGCLVVWPAAPASARSYDSWSAVSRALSGSQTPWEPRLTLGLPRDPRLGIDVTQCNGKGKKGSVVRVRHSSPKARRVFYIVEQPNGVTCVKTSNAGYGKVGAVRTHGFVFDIYAKCGKASCPKSAIPKRGLVQIRPAGAGASVSNFRMATKGLAYEEVTRIVEGLTLNAYN</sequence>
<organism evidence="1">
    <name type="scientific">freshwater metagenome</name>
    <dbReference type="NCBI Taxonomy" id="449393"/>
    <lineage>
        <taxon>unclassified sequences</taxon>
        <taxon>metagenomes</taxon>
        <taxon>ecological metagenomes</taxon>
    </lineage>
</organism>
<dbReference type="AlphaFoldDB" id="A0A6J7IUK2"/>
<proteinExistence type="predicted"/>
<dbReference type="PROSITE" id="PS51257">
    <property type="entry name" value="PROKAR_LIPOPROTEIN"/>
    <property type="match status" value="1"/>
</dbReference>
<dbReference type="EMBL" id="CAFBNB010000150">
    <property type="protein sequence ID" value="CAB4934014.1"/>
    <property type="molecule type" value="Genomic_DNA"/>
</dbReference>
<protein>
    <submittedName>
        <fullName evidence="1">Unannotated protein</fullName>
    </submittedName>
</protein>
<accession>A0A6J7IUK2</accession>